<dbReference type="GO" id="GO:0030170">
    <property type="term" value="F:pyridoxal phosphate binding"/>
    <property type="evidence" value="ECO:0007669"/>
    <property type="project" value="InterPro"/>
</dbReference>
<sequence length="412" mass="43882">MLIANPRSCRASYPEELRGILNIKSAHESGAWLSSWDQISRSDTPLWDLPDAAARLGVAQLSLKDESFRSPLGSFKALGAPIALMRLIMRQWHAHGIDPKALVTGQYAQMLSNMTVISATDGNHGKSLAAAARAIGCYCVIVLHANVSIEREQAIAAYGAKIVRIDGNYDESVQHAAQLAAENGWHVVSDTSYEGYETIPRDVMQGYGVIPAEVLAQLNEEHSRPAFTHVFLQGGVGGLAAGVASYLWEHYGAERPTFIVVEPQQADCLYQSAIAGRASKATGSVDSIMAGLACGEASPLAWKILEQCVDYFMTIDDEDAVAAMCSLAKGSDRDAPLVVGESGAAGYAGLTTVMKSLELAHATGLGPDSHVLVINTEGATAPSVYRQLVGESAEAVIARQDAWKQRVVQSAT</sequence>
<proteinExistence type="predicted"/>
<dbReference type="Proteomes" id="UP000002287">
    <property type="component" value="Plasmid pBVIE01"/>
</dbReference>
<dbReference type="EMBL" id="CP000617">
    <property type="protein sequence ID" value="ABO59582.1"/>
    <property type="molecule type" value="Genomic_DNA"/>
</dbReference>
<protein>
    <submittedName>
        <fullName evidence="4">Diaminopropionate ammonia-lyase</fullName>
    </submittedName>
</protein>
<dbReference type="InterPro" id="IPR036052">
    <property type="entry name" value="TrpB-like_PALP_sf"/>
</dbReference>
<evidence type="ECO:0000256" key="1">
    <source>
        <dbReference type="ARBA" id="ARBA00001933"/>
    </source>
</evidence>
<dbReference type="InterPro" id="IPR010081">
    <property type="entry name" value="DiNH2opropionate_NH3_lyase"/>
</dbReference>
<geneLocation type="plasmid" evidence="4 5">
    <name>pBVIE01</name>
</geneLocation>
<keyword evidence="2" id="KW-0663">Pyridoxal phosphate</keyword>
<dbReference type="InterPro" id="IPR001926">
    <property type="entry name" value="TrpB-like_PALP"/>
</dbReference>
<dbReference type="HOGENOM" id="CLU_021802_8_0_4"/>
<comment type="cofactor">
    <cofactor evidence="1">
        <name>pyridoxal 5'-phosphate</name>
        <dbReference type="ChEBI" id="CHEBI:597326"/>
    </cofactor>
</comment>
<organism evidence="4 5">
    <name type="scientific">Burkholderia vietnamiensis (strain G4 / LMG 22486)</name>
    <name type="common">Burkholderia cepacia (strain R1808)</name>
    <dbReference type="NCBI Taxonomy" id="269482"/>
    <lineage>
        <taxon>Bacteria</taxon>
        <taxon>Pseudomonadati</taxon>
        <taxon>Pseudomonadota</taxon>
        <taxon>Betaproteobacteria</taxon>
        <taxon>Burkholderiales</taxon>
        <taxon>Burkholderiaceae</taxon>
        <taxon>Burkholderia</taxon>
        <taxon>Burkholderia cepacia complex</taxon>
    </lineage>
</organism>
<gene>
    <name evidence="4" type="ordered locus">Bcep1808_6693</name>
</gene>
<dbReference type="GO" id="GO:0008838">
    <property type="term" value="F:diaminopropionate ammonia-lyase activity"/>
    <property type="evidence" value="ECO:0007669"/>
    <property type="project" value="InterPro"/>
</dbReference>
<evidence type="ECO:0000313" key="5">
    <source>
        <dbReference type="Proteomes" id="UP000002287"/>
    </source>
</evidence>
<dbReference type="NCBIfam" id="NF006058">
    <property type="entry name" value="PRK08206.1"/>
    <property type="match status" value="1"/>
</dbReference>
<name>A4JTH9_BURVG</name>
<accession>A4JTH9</accession>
<dbReference type="KEGG" id="bvi:Bcep1808_6693"/>
<reference evidence="4 5" key="1">
    <citation type="submission" date="2007-03" db="EMBL/GenBank/DDBJ databases">
        <title>Complete sequence of plasmid pBVIE01 of Burkholderia vietnamiensis G4.</title>
        <authorList>
            <consortium name="US DOE Joint Genome Institute"/>
            <person name="Copeland A."/>
            <person name="Lucas S."/>
            <person name="Lapidus A."/>
            <person name="Barry K."/>
            <person name="Detter J.C."/>
            <person name="Glavina del Rio T."/>
            <person name="Hammon N."/>
            <person name="Israni S."/>
            <person name="Dalin E."/>
            <person name="Tice H."/>
            <person name="Pitluck S."/>
            <person name="Chain P."/>
            <person name="Malfatti S."/>
            <person name="Shin M."/>
            <person name="Vergez L."/>
            <person name="Schmutz J."/>
            <person name="Larimer F."/>
            <person name="Land M."/>
            <person name="Hauser L."/>
            <person name="Kyrpides N."/>
            <person name="Tiedje J."/>
            <person name="Richardson P."/>
        </authorList>
    </citation>
    <scope>NUCLEOTIDE SEQUENCE [LARGE SCALE GENOMIC DNA]</scope>
    <source>
        <strain evidence="5">G4 / LMG 22486</strain>
        <plasmid evidence="4 5">pBVIE01</plasmid>
    </source>
</reference>
<dbReference type="NCBIfam" id="TIGR01747">
    <property type="entry name" value="diampropi_NH3ly"/>
    <property type="match status" value="1"/>
</dbReference>
<feature type="domain" description="Tryptophan synthase beta chain-like PALP" evidence="3">
    <location>
        <begin position="43"/>
        <end position="376"/>
    </location>
</feature>
<evidence type="ECO:0000313" key="4">
    <source>
        <dbReference type="EMBL" id="ABO59582.1"/>
    </source>
</evidence>
<dbReference type="AlphaFoldDB" id="A4JTH9"/>
<dbReference type="SUPFAM" id="SSF53686">
    <property type="entry name" value="Tryptophan synthase beta subunit-like PLP-dependent enzymes"/>
    <property type="match status" value="1"/>
</dbReference>
<evidence type="ECO:0000259" key="3">
    <source>
        <dbReference type="Pfam" id="PF00291"/>
    </source>
</evidence>
<dbReference type="PANTHER" id="PTHR42937:SF1">
    <property type="entry name" value="DIAMINOPROPIONATE AMMONIA-LYASE"/>
    <property type="match status" value="1"/>
</dbReference>
<keyword evidence="4" id="KW-0614">Plasmid</keyword>
<dbReference type="Pfam" id="PF00291">
    <property type="entry name" value="PALP"/>
    <property type="match status" value="1"/>
</dbReference>
<dbReference type="Gene3D" id="3.40.50.1100">
    <property type="match status" value="2"/>
</dbReference>
<keyword evidence="4" id="KW-0456">Lyase</keyword>
<evidence type="ECO:0000256" key="2">
    <source>
        <dbReference type="ARBA" id="ARBA00022898"/>
    </source>
</evidence>
<dbReference type="PANTHER" id="PTHR42937">
    <property type="match status" value="1"/>
</dbReference>